<keyword evidence="2" id="KW-1185">Reference proteome</keyword>
<dbReference type="AlphaFoldDB" id="A0A8J7VYD5"/>
<reference evidence="1" key="2">
    <citation type="submission" date="2021-04" db="EMBL/GenBank/DDBJ databases">
        <authorList>
            <person name="Liu J."/>
        </authorList>
    </citation>
    <scope>NUCLEOTIDE SEQUENCE</scope>
    <source>
        <strain evidence="1">BAD-6</strain>
    </source>
</reference>
<name>A0A8J7VYD5_9FIRM</name>
<reference evidence="1" key="1">
    <citation type="submission" date="2021-04" db="EMBL/GenBank/DDBJ databases">
        <title>Sinoanaerobacter chloroacetimidivorans sp. nov., an obligate anaerobic bacterium isolated from anaerobic sludge.</title>
        <authorList>
            <person name="Bao Y."/>
        </authorList>
    </citation>
    <scope>NUCLEOTIDE SEQUENCE</scope>
    <source>
        <strain evidence="1">BAD-6</strain>
    </source>
</reference>
<protein>
    <submittedName>
        <fullName evidence="1">Uncharacterized protein</fullName>
    </submittedName>
</protein>
<sequence length="57" mass="6689">MEDKERLMKLIDRQKEHISKIETELGGLPENLLNNQMVALQHVKTEFEKLEKALSKL</sequence>
<dbReference type="Proteomes" id="UP000675664">
    <property type="component" value="Unassembled WGS sequence"/>
</dbReference>
<gene>
    <name evidence="1" type="ORF">KCX82_00235</name>
</gene>
<evidence type="ECO:0000313" key="1">
    <source>
        <dbReference type="EMBL" id="MBR0596293.1"/>
    </source>
</evidence>
<dbReference type="EMBL" id="JAGSND010000001">
    <property type="protein sequence ID" value="MBR0596293.1"/>
    <property type="molecule type" value="Genomic_DNA"/>
</dbReference>
<comment type="caution">
    <text evidence="1">The sequence shown here is derived from an EMBL/GenBank/DDBJ whole genome shotgun (WGS) entry which is preliminary data.</text>
</comment>
<proteinExistence type="predicted"/>
<accession>A0A8J7VYD5</accession>
<organism evidence="1 2">
    <name type="scientific">Sinanaerobacter chloroacetimidivorans</name>
    <dbReference type="NCBI Taxonomy" id="2818044"/>
    <lineage>
        <taxon>Bacteria</taxon>
        <taxon>Bacillati</taxon>
        <taxon>Bacillota</taxon>
        <taxon>Clostridia</taxon>
        <taxon>Peptostreptococcales</taxon>
        <taxon>Anaerovoracaceae</taxon>
        <taxon>Sinanaerobacter</taxon>
    </lineage>
</organism>
<evidence type="ECO:0000313" key="2">
    <source>
        <dbReference type="Proteomes" id="UP000675664"/>
    </source>
</evidence>
<dbReference type="RefSeq" id="WP_227016429.1">
    <property type="nucleotide sequence ID" value="NZ_JAGSND010000001.1"/>
</dbReference>